<sequence>MKQYYPTAPHPTPIATGKGKRTPAVDEDVFTDYLSKHLNVPDLSLPQYYCKPRRSRAAADDDDDDDDVLVLPSLNLSSLTSYSPRTLIISHAVELNAIRAAIADVGAFQIVNHGLSPDLKIGSATEEYYTRCPYALERRKSAGATDYCSAHHEMESLYIELEKIAKALSLVFDKILLMTTSGRRPPVAKIRTTSSKGSNSSSSSSSSTEPVLPLRIYKNHSDDEDDEDDDEVQNIDAFTLHLLPGDLSDLHLIIRRRMNTVINVARFKYCTKQTPVLLVTTGKQLREYCIEDDDEEQQRIRNSKGDLAITPSTDHRGPFVSIQLVCPLSVLAGEASGGGGGGGGGDCTTISIFDQILVLLLIALAYDFLKYLQNP</sequence>
<evidence type="ECO:0000313" key="2">
    <source>
        <dbReference type="EMBL" id="KAG9444980.1"/>
    </source>
</evidence>
<dbReference type="PANTHER" id="PTHR34945">
    <property type="entry name" value="2-OXOGLUTARATE (2OG) AND FE(II)-DEPENDENT OXYGENASE SUPERFAMILY PROTEIN"/>
    <property type="match status" value="1"/>
</dbReference>
<evidence type="ECO:0000313" key="3">
    <source>
        <dbReference type="Proteomes" id="UP000825729"/>
    </source>
</evidence>
<comment type="caution">
    <text evidence="2">The sequence shown here is derived from an EMBL/GenBank/DDBJ whole genome shotgun (WGS) entry which is preliminary data.</text>
</comment>
<feature type="compositionally biased region" description="Low complexity" evidence="1">
    <location>
        <begin position="194"/>
        <end position="207"/>
    </location>
</feature>
<evidence type="ECO:0000256" key="1">
    <source>
        <dbReference type="SAM" id="MobiDB-lite"/>
    </source>
</evidence>
<feature type="region of interest" description="Disordered" evidence="1">
    <location>
        <begin position="187"/>
        <end position="213"/>
    </location>
</feature>
<dbReference type="AlphaFoldDB" id="A0AAV7E7X6"/>
<dbReference type="PANTHER" id="PTHR34945:SF4">
    <property type="entry name" value="2-OXOGLUTARATE (2OG) AND FE(II)-DEPENDENT OXYGENASE SUPERFAMILY PROTEIN"/>
    <property type="match status" value="1"/>
</dbReference>
<gene>
    <name evidence="2" type="ORF">H6P81_016320</name>
</gene>
<name>A0AAV7E7X6_ARIFI</name>
<reference evidence="2 3" key="1">
    <citation type="submission" date="2021-07" db="EMBL/GenBank/DDBJ databases">
        <title>The Aristolochia fimbriata genome: insights into angiosperm evolution, floral development and chemical biosynthesis.</title>
        <authorList>
            <person name="Jiao Y."/>
        </authorList>
    </citation>
    <scope>NUCLEOTIDE SEQUENCE [LARGE SCALE GENOMIC DNA]</scope>
    <source>
        <strain evidence="2">IBCAS-2021</strain>
        <tissue evidence="2">Leaf</tissue>
    </source>
</reference>
<proteinExistence type="predicted"/>
<protein>
    <recommendedName>
        <fullName evidence="4">Non-haem dioxygenase N-terminal domain-containing protein</fullName>
    </recommendedName>
</protein>
<accession>A0AAV7E7X6</accession>
<evidence type="ECO:0008006" key="4">
    <source>
        <dbReference type="Google" id="ProtNLM"/>
    </source>
</evidence>
<dbReference type="Proteomes" id="UP000825729">
    <property type="component" value="Unassembled WGS sequence"/>
</dbReference>
<dbReference type="EMBL" id="JAINDJ010000006">
    <property type="protein sequence ID" value="KAG9444980.1"/>
    <property type="molecule type" value="Genomic_DNA"/>
</dbReference>
<feature type="region of interest" description="Disordered" evidence="1">
    <location>
        <begin position="1"/>
        <end position="22"/>
    </location>
</feature>
<keyword evidence="3" id="KW-1185">Reference proteome</keyword>
<organism evidence="2 3">
    <name type="scientific">Aristolochia fimbriata</name>
    <name type="common">White veined hardy Dutchman's pipe vine</name>
    <dbReference type="NCBI Taxonomy" id="158543"/>
    <lineage>
        <taxon>Eukaryota</taxon>
        <taxon>Viridiplantae</taxon>
        <taxon>Streptophyta</taxon>
        <taxon>Embryophyta</taxon>
        <taxon>Tracheophyta</taxon>
        <taxon>Spermatophyta</taxon>
        <taxon>Magnoliopsida</taxon>
        <taxon>Magnoliidae</taxon>
        <taxon>Piperales</taxon>
        <taxon>Aristolochiaceae</taxon>
        <taxon>Aristolochia</taxon>
    </lineage>
</organism>